<dbReference type="AlphaFoldDB" id="A0A9D5DIS6"/>
<feature type="compositionally biased region" description="Polar residues" evidence="1">
    <location>
        <begin position="224"/>
        <end position="236"/>
    </location>
</feature>
<feature type="compositionally biased region" description="Low complexity" evidence="1">
    <location>
        <begin position="289"/>
        <end position="307"/>
    </location>
</feature>
<dbReference type="Proteomes" id="UP001085076">
    <property type="component" value="Miscellaneous, Linkage group lg01"/>
</dbReference>
<dbReference type="OrthoDB" id="786468at2759"/>
<evidence type="ECO:0000313" key="2">
    <source>
        <dbReference type="EMBL" id="KAJ0989872.1"/>
    </source>
</evidence>
<organism evidence="2 3">
    <name type="scientific">Dioscorea zingiberensis</name>
    <dbReference type="NCBI Taxonomy" id="325984"/>
    <lineage>
        <taxon>Eukaryota</taxon>
        <taxon>Viridiplantae</taxon>
        <taxon>Streptophyta</taxon>
        <taxon>Embryophyta</taxon>
        <taxon>Tracheophyta</taxon>
        <taxon>Spermatophyta</taxon>
        <taxon>Magnoliopsida</taxon>
        <taxon>Liliopsida</taxon>
        <taxon>Dioscoreales</taxon>
        <taxon>Dioscoreaceae</taxon>
        <taxon>Dioscorea</taxon>
    </lineage>
</organism>
<feature type="region of interest" description="Disordered" evidence="1">
    <location>
        <begin position="67"/>
        <end position="376"/>
    </location>
</feature>
<evidence type="ECO:0000256" key="1">
    <source>
        <dbReference type="SAM" id="MobiDB-lite"/>
    </source>
</evidence>
<reference evidence="2" key="2">
    <citation type="journal article" date="2022" name="Hortic Res">
        <title>The genome of Dioscorea zingiberensis sheds light on the biosynthesis, origin and evolution of the medicinally important diosgenin saponins.</title>
        <authorList>
            <person name="Li Y."/>
            <person name="Tan C."/>
            <person name="Li Z."/>
            <person name="Guo J."/>
            <person name="Li S."/>
            <person name="Chen X."/>
            <person name="Wang C."/>
            <person name="Dai X."/>
            <person name="Yang H."/>
            <person name="Song W."/>
            <person name="Hou L."/>
            <person name="Xu J."/>
            <person name="Tong Z."/>
            <person name="Xu A."/>
            <person name="Yuan X."/>
            <person name="Wang W."/>
            <person name="Yang Q."/>
            <person name="Chen L."/>
            <person name="Sun Z."/>
            <person name="Wang K."/>
            <person name="Pan B."/>
            <person name="Chen J."/>
            <person name="Bao Y."/>
            <person name="Liu F."/>
            <person name="Qi X."/>
            <person name="Gang D.R."/>
            <person name="Wen J."/>
            <person name="Li J."/>
        </authorList>
    </citation>
    <scope>NUCLEOTIDE SEQUENCE</scope>
    <source>
        <strain evidence="2">Dzin_1.0</strain>
    </source>
</reference>
<feature type="compositionally biased region" description="Basic and acidic residues" evidence="1">
    <location>
        <begin position="360"/>
        <end position="370"/>
    </location>
</feature>
<gene>
    <name evidence="2" type="ORF">J5N97_008228</name>
</gene>
<accession>A0A9D5DIS6</accession>
<comment type="caution">
    <text evidence="2">The sequence shown here is derived from an EMBL/GenBank/DDBJ whole genome shotgun (WGS) entry which is preliminary data.</text>
</comment>
<name>A0A9D5DIS6_9LILI</name>
<dbReference type="EMBL" id="JAGGNH010000001">
    <property type="protein sequence ID" value="KAJ0989872.1"/>
    <property type="molecule type" value="Genomic_DNA"/>
</dbReference>
<feature type="compositionally biased region" description="Basic and acidic residues" evidence="1">
    <location>
        <begin position="108"/>
        <end position="148"/>
    </location>
</feature>
<reference evidence="2" key="1">
    <citation type="submission" date="2021-03" db="EMBL/GenBank/DDBJ databases">
        <authorList>
            <person name="Li Z."/>
            <person name="Yang C."/>
        </authorList>
    </citation>
    <scope>NUCLEOTIDE SEQUENCE</scope>
    <source>
        <strain evidence="2">Dzin_1.0</strain>
        <tissue evidence="2">Leaf</tissue>
    </source>
</reference>
<feature type="compositionally biased region" description="Basic and acidic residues" evidence="1">
    <location>
        <begin position="86"/>
        <end position="98"/>
    </location>
</feature>
<proteinExistence type="predicted"/>
<sequence>MEMEEVWSDLHALRKLYGLLQRTNGVMIPQGECQDILDERSRHLLKKLLDGATQEAIQCQSKILSKSSTELPKEEPKCNPPSLEVPEEKVQQEQKPETEPNPCHTVCKRAELKHQKSDKTMKTGLDLKPRKRSEHLLPDVHRRILQDRHRTRSEVSSSGDPNQPRPSGSLLVRNPSRLGRSSKRSRVDAPGRARPFPRPVDESTRYRRAGDTNSVSSHVIKPPVTSTRPLKVNQTAEIAHSRKKEVGPTESKPSHKKERNKLSGTSRPSPRQLRTEMSRVKPIRYSSMTSSDSTATGSPSSSTGPESRTSDETLSRRRVPRRSPHLIARSSVPILVHGEKSLPRRMLSQQKMGPTRRRSTSKDLPREQEKRRGRLKRVKDKLALIFHHHHHHHHHYHHHRPGHVDGDGEVVQGNNHASPWRYLRRAVGNRNSKEEKGKMAPRQQRLGLLHVLLDALLRHVWGTPQRRAAQAKRMRLGNAGKKPRWWQVFRRRGGLKLANQNKPRLKLGFNRAHSGAQKKNLKLKIDY</sequence>
<feature type="compositionally biased region" description="Basic and acidic residues" evidence="1">
    <location>
        <begin position="199"/>
        <end position="210"/>
    </location>
</feature>
<keyword evidence="3" id="KW-1185">Reference proteome</keyword>
<protein>
    <submittedName>
        <fullName evidence="2">Uncharacterized protein</fullName>
    </submittedName>
</protein>
<evidence type="ECO:0000313" key="3">
    <source>
        <dbReference type="Proteomes" id="UP001085076"/>
    </source>
</evidence>